<accession>X0SXA1</accession>
<gene>
    <name evidence="1" type="ORF">S01H1_14781</name>
</gene>
<name>X0SXA1_9ZZZZ</name>
<protein>
    <submittedName>
        <fullName evidence="1">Uncharacterized protein</fullName>
    </submittedName>
</protein>
<organism evidence="1">
    <name type="scientific">marine sediment metagenome</name>
    <dbReference type="NCBI Taxonomy" id="412755"/>
    <lineage>
        <taxon>unclassified sequences</taxon>
        <taxon>metagenomes</taxon>
        <taxon>ecological metagenomes</taxon>
    </lineage>
</organism>
<reference evidence="1" key="1">
    <citation type="journal article" date="2014" name="Front. Microbiol.">
        <title>High frequency of phylogenetically diverse reductive dehalogenase-homologous genes in deep subseafloor sedimentary metagenomes.</title>
        <authorList>
            <person name="Kawai M."/>
            <person name="Futagami T."/>
            <person name="Toyoda A."/>
            <person name="Takaki Y."/>
            <person name="Nishi S."/>
            <person name="Hori S."/>
            <person name="Arai W."/>
            <person name="Tsubouchi T."/>
            <person name="Morono Y."/>
            <person name="Uchiyama I."/>
            <person name="Ito T."/>
            <person name="Fujiyama A."/>
            <person name="Inagaki F."/>
            <person name="Takami H."/>
        </authorList>
    </citation>
    <scope>NUCLEOTIDE SEQUENCE</scope>
    <source>
        <strain evidence="1">Expedition CK06-06</strain>
    </source>
</reference>
<feature type="non-terminal residue" evidence="1">
    <location>
        <position position="30"/>
    </location>
</feature>
<comment type="caution">
    <text evidence="1">The sequence shown here is derived from an EMBL/GenBank/DDBJ whole genome shotgun (WGS) entry which is preliminary data.</text>
</comment>
<evidence type="ECO:0000313" key="1">
    <source>
        <dbReference type="EMBL" id="GAF68430.1"/>
    </source>
</evidence>
<dbReference type="EMBL" id="BARS01007700">
    <property type="protein sequence ID" value="GAF68430.1"/>
    <property type="molecule type" value="Genomic_DNA"/>
</dbReference>
<proteinExistence type="predicted"/>
<dbReference type="AlphaFoldDB" id="X0SXA1"/>
<sequence>MGKQYTVSDGELVLTLKEAEEGRLRRHLAD</sequence>